<dbReference type="AlphaFoldDB" id="A0A3B6EGY0"/>
<dbReference type="Gramene" id="TraesWEE_scaffold_010206_01G000100.1">
    <property type="protein sequence ID" value="TraesWEE_scaffold_010206_01G000100.1"/>
    <property type="gene ID" value="TraesWEE_scaffold_010206_01G000100"/>
</dbReference>
<feature type="region of interest" description="Disordered" evidence="1">
    <location>
        <begin position="109"/>
        <end position="143"/>
    </location>
</feature>
<sequence length="312" mass="35476">MERTRVVMDKLERELDAMHSVENGGVADNEAIEQDIATMLSEMNHMGAIDPFENEEEQQQQPELARVHTQEHRQTHMRDHELDGVVGERHDNSTSYQQQQERVIKPPIFSNTKGRKSKTQAAKSAKAAAKKPPRPIKRVEFGPDGKPLGVRACGFCNIVSNHNYRTCPLRIDATVNKNKQIGATQLSTNGDNTRDKRMLQESGLEINPNNFIDMQRKWKDPKTTKYYDSLADVAGGVIHPFYEGMKKKMNRADHKLWGNSPLPDNLITYAGIDAYAMYKSMKTIDNIVIGWDISKEQEADPYYHCNFADEDA</sequence>
<evidence type="ECO:0000256" key="1">
    <source>
        <dbReference type="SAM" id="MobiDB-lite"/>
    </source>
</evidence>
<dbReference type="Gramene" id="TraesCS3A02G223200.1">
    <property type="protein sequence ID" value="TraesCS3A02G223200.1"/>
    <property type="gene ID" value="TraesCS3A02G223200"/>
</dbReference>
<evidence type="ECO:0000313" key="2">
    <source>
        <dbReference type="EnsemblPlants" id="TraesCS3A02G223200.1"/>
    </source>
</evidence>
<reference evidence="2" key="2">
    <citation type="submission" date="2018-10" db="UniProtKB">
        <authorList>
            <consortium name="EnsemblPlants"/>
        </authorList>
    </citation>
    <scope>IDENTIFICATION</scope>
</reference>
<proteinExistence type="predicted"/>
<dbReference type="GO" id="GO:0008408">
    <property type="term" value="F:3'-5' exonuclease activity"/>
    <property type="evidence" value="ECO:0000318"/>
    <property type="project" value="GO_Central"/>
</dbReference>
<dbReference type="Proteomes" id="UP000019116">
    <property type="component" value="Chromosome 3A"/>
</dbReference>
<keyword evidence="3" id="KW-1185">Reference proteome</keyword>
<evidence type="ECO:0000313" key="3">
    <source>
        <dbReference type="Proteomes" id="UP000019116"/>
    </source>
</evidence>
<dbReference type="GO" id="GO:0003676">
    <property type="term" value="F:nucleic acid binding"/>
    <property type="evidence" value="ECO:0007669"/>
    <property type="project" value="InterPro"/>
</dbReference>
<dbReference type="OrthoDB" id="702017at2759"/>
<dbReference type="InterPro" id="IPR036397">
    <property type="entry name" value="RNaseH_sf"/>
</dbReference>
<dbReference type="Gramene" id="TraesCS3A03G0580500.1">
    <property type="protein sequence ID" value="TraesCS3A03G0580500.1.CDS"/>
    <property type="gene ID" value="TraesCS3A03G0580500"/>
</dbReference>
<protein>
    <submittedName>
        <fullName evidence="2">Uncharacterized protein</fullName>
    </submittedName>
</protein>
<dbReference type="EnsemblPlants" id="TraesCS3A02G223200.1">
    <property type="protein sequence ID" value="TraesCS3A02G223200.1"/>
    <property type="gene ID" value="TraesCS3A02G223200"/>
</dbReference>
<dbReference type="OMA" id="YAMYKSM"/>
<accession>A0A3B6EGY0</accession>
<dbReference type="Gramene" id="TraesCAD_scaffold_016133_01G000100.1">
    <property type="protein sequence ID" value="TraesCAD_scaffold_016133_01G000100.1"/>
    <property type="gene ID" value="TraesCAD_scaffold_016133_01G000100"/>
</dbReference>
<name>A0A3B6EGY0_WHEAT</name>
<reference evidence="2" key="1">
    <citation type="submission" date="2018-08" db="EMBL/GenBank/DDBJ databases">
        <authorList>
            <person name="Rossello M."/>
        </authorList>
    </citation>
    <scope>NUCLEOTIDE SEQUENCE [LARGE SCALE GENOMIC DNA]</scope>
    <source>
        <strain evidence="2">cv. Chinese Spring</strain>
    </source>
</reference>
<dbReference type="GO" id="GO:0005634">
    <property type="term" value="C:nucleus"/>
    <property type="evidence" value="ECO:0000318"/>
    <property type="project" value="GO_Central"/>
</dbReference>
<dbReference type="GO" id="GO:0005737">
    <property type="term" value="C:cytoplasm"/>
    <property type="evidence" value="ECO:0000318"/>
    <property type="project" value="GO_Central"/>
</dbReference>
<dbReference type="Gene3D" id="3.30.420.10">
    <property type="entry name" value="Ribonuclease H-like superfamily/Ribonuclease H"/>
    <property type="match status" value="1"/>
</dbReference>
<organism evidence="2">
    <name type="scientific">Triticum aestivum</name>
    <name type="common">Wheat</name>
    <dbReference type="NCBI Taxonomy" id="4565"/>
    <lineage>
        <taxon>Eukaryota</taxon>
        <taxon>Viridiplantae</taxon>
        <taxon>Streptophyta</taxon>
        <taxon>Embryophyta</taxon>
        <taxon>Tracheophyta</taxon>
        <taxon>Spermatophyta</taxon>
        <taxon>Magnoliopsida</taxon>
        <taxon>Liliopsida</taxon>
        <taxon>Poales</taxon>
        <taxon>Poaceae</taxon>
        <taxon>BOP clade</taxon>
        <taxon>Pooideae</taxon>
        <taxon>Triticodae</taxon>
        <taxon>Triticeae</taxon>
        <taxon>Triticinae</taxon>
        <taxon>Triticum</taxon>
    </lineage>
</organism>